<dbReference type="PRINTS" id="PR00813">
    <property type="entry name" value="BCTERIALGSPG"/>
</dbReference>
<dbReference type="InterPro" id="IPR012902">
    <property type="entry name" value="N_methyl_site"/>
</dbReference>
<keyword evidence="4" id="KW-1185">Reference proteome</keyword>
<evidence type="ECO:0000313" key="3">
    <source>
        <dbReference type="EMBL" id="SDY17876.1"/>
    </source>
</evidence>
<dbReference type="AlphaFoldDB" id="A0A1H3HQS6"/>
<keyword evidence="1" id="KW-0488">Methylation</keyword>
<organism evidence="3 4">
    <name type="scientific">Nitrosomonas halophila</name>
    <dbReference type="NCBI Taxonomy" id="44576"/>
    <lineage>
        <taxon>Bacteria</taxon>
        <taxon>Pseudomonadati</taxon>
        <taxon>Pseudomonadota</taxon>
        <taxon>Betaproteobacteria</taxon>
        <taxon>Nitrosomonadales</taxon>
        <taxon>Nitrosomonadaceae</taxon>
        <taxon>Nitrosomonas</taxon>
    </lineage>
</organism>
<dbReference type="SUPFAM" id="SSF54523">
    <property type="entry name" value="Pili subunits"/>
    <property type="match status" value="1"/>
</dbReference>
<dbReference type="NCBIfam" id="TIGR02532">
    <property type="entry name" value="IV_pilin_GFxxxE"/>
    <property type="match status" value="1"/>
</dbReference>
<keyword evidence="2" id="KW-0472">Membrane</keyword>
<dbReference type="RefSeq" id="WP_090413630.1">
    <property type="nucleotide sequence ID" value="NZ_FNOY01000021.1"/>
</dbReference>
<dbReference type="EMBL" id="FNOY01000021">
    <property type="protein sequence ID" value="SDY17876.1"/>
    <property type="molecule type" value="Genomic_DNA"/>
</dbReference>
<evidence type="ECO:0000313" key="4">
    <source>
        <dbReference type="Proteomes" id="UP000198640"/>
    </source>
</evidence>
<dbReference type="Proteomes" id="UP000198640">
    <property type="component" value="Unassembled WGS sequence"/>
</dbReference>
<dbReference type="InterPro" id="IPR045584">
    <property type="entry name" value="Pilin-like"/>
</dbReference>
<protein>
    <submittedName>
        <fullName evidence="3">General secretion pathway protein G</fullName>
    </submittedName>
</protein>
<proteinExistence type="predicted"/>
<dbReference type="InterPro" id="IPR000983">
    <property type="entry name" value="Bac_GSPG_pilin"/>
</dbReference>
<dbReference type="PANTHER" id="PTHR30093">
    <property type="entry name" value="GENERAL SECRETION PATHWAY PROTEIN G"/>
    <property type="match status" value="1"/>
</dbReference>
<dbReference type="OrthoDB" id="9790526at2"/>
<name>A0A1H3HQS6_9PROT</name>
<accession>A0A1H3HQS6</accession>
<dbReference type="STRING" id="44576.SAMN05421881_102133"/>
<dbReference type="PROSITE" id="PS00409">
    <property type="entry name" value="PROKAR_NTER_METHYL"/>
    <property type="match status" value="1"/>
</dbReference>
<keyword evidence="2" id="KW-0812">Transmembrane</keyword>
<keyword evidence="2" id="KW-1133">Transmembrane helix</keyword>
<dbReference type="Gene3D" id="3.30.700.10">
    <property type="entry name" value="Glycoprotein, Type 4 Pilin"/>
    <property type="match status" value="1"/>
</dbReference>
<dbReference type="GO" id="GO:0015627">
    <property type="term" value="C:type II protein secretion system complex"/>
    <property type="evidence" value="ECO:0007669"/>
    <property type="project" value="InterPro"/>
</dbReference>
<dbReference type="PANTHER" id="PTHR30093:SF47">
    <property type="entry name" value="TYPE IV PILUS NON-CORE MINOR PILIN PILE"/>
    <property type="match status" value="1"/>
</dbReference>
<dbReference type="Pfam" id="PF07963">
    <property type="entry name" value="N_methyl"/>
    <property type="match status" value="1"/>
</dbReference>
<gene>
    <name evidence="3" type="ORF">SAMN05421881_102133</name>
</gene>
<evidence type="ECO:0000256" key="1">
    <source>
        <dbReference type="ARBA" id="ARBA00022481"/>
    </source>
</evidence>
<sequence length="178" mass="20304">MLHNDSRLAGRPWLKCLSRPLHTTCRGFTLVELMIVVAIMAILASAAMPLQEMAVKREKERELRVALRQIRTAIDAYKLAADEGQVEKKADETGYPRKLEDLDMGVPDIKDPNKKKIYFMRRLPRDPMFQDSDVPAAETWGKRSYGSAPDSPEEGDDVYDIYSFSERVGLNGIPYNQW</sequence>
<dbReference type="GO" id="GO:0015628">
    <property type="term" value="P:protein secretion by the type II secretion system"/>
    <property type="evidence" value="ECO:0007669"/>
    <property type="project" value="InterPro"/>
</dbReference>
<feature type="transmembrane region" description="Helical" evidence="2">
    <location>
        <begin position="27"/>
        <end position="50"/>
    </location>
</feature>
<reference evidence="3 4" key="1">
    <citation type="submission" date="2016-10" db="EMBL/GenBank/DDBJ databases">
        <authorList>
            <person name="de Groot N.N."/>
        </authorList>
    </citation>
    <scope>NUCLEOTIDE SEQUENCE [LARGE SCALE GENOMIC DNA]</scope>
    <source>
        <strain evidence="3 4">Nm1</strain>
    </source>
</reference>
<evidence type="ECO:0000256" key="2">
    <source>
        <dbReference type="SAM" id="Phobius"/>
    </source>
</evidence>